<gene>
    <name evidence="1" type="ORF">GU926_08370</name>
</gene>
<dbReference type="GO" id="GO:0005524">
    <property type="term" value="F:ATP binding"/>
    <property type="evidence" value="ECO:0007669"/>
    <property type="project" value="UniProtKB-KW"/>
</dbReference>
<keyword evidence="1" id="KW-0067">ATP-binding</keyword>
<organism evidence="1 2">
    <name type="scientific">Nibribacter ruber</name>
    <dbReference type="NCBI Taxonomy" id="2698458"/>
    <lineage>
        <taxon>Bacteria</taxon>
        <taxon>Pseudomonadati</taxon>
        <taxon>Bacteroidota</taxon>
        <taxon>Cytophagia</taxon>
        <taxon>Cytophagales</taxon>
        <taxon>Hymenobacteraceae</taxon>
        <taxon>Nibribacter</taxon>
    </lineage>
</organism>
<dbReference type="EMBL" id="CP047897">
    <property type="protein sequence ID" value="QHL87451.1"/>
    <property type="molecule type" value="Genomic_DNA"/>
</dbReference>
<dbReference type="SUPFAM" id="SSF55874">
    <property type="entry name" value="ATPase domain of HSP90 chaperone/DNA topoisomerase II/histidine kinase"/>
    <property type="match status" value="1"/>
</dbReference>
<keyword evidence="1" id="KW-0547">Nucleotide-binding</keyword>
<dbReference type="Gene3D" id="3.30.565.10">
    <property type="entry name" value="Histidine kinase-like ATPase, C-terminal domain"/>
    <property type="match status" value="1"/>
</dbReference>
<sequence length="319" mass="35905">MSSQNFKRLISAPKHFTNANIFDFINSCEPIFSLKNKQESGFGLNISKIEQASMLGVLLIYKIMDFAFANNCFSQPTLLYNPDSDNVLDKYGFKKLVHALMANSKEEEKEMSNLKISYKDNFIIAPQALLRKKQYNHNSLNWQYYPLIEQYYSENKKAVSMILLSFSEILLNFWEHAVDDTKSIIVANGNSQKIEIACADTGNGIITTLGKSLSTKNLDPEKILLEAVKKGVTSKKLTNHMGYGLWILDEIATKTKGRLQIISQGATYSNSGGRKKVRRCGYWQGSIVYLSLPIANAVSLTDILPEDVKTRGTIQINFA</sequence>
<proteinExistence type="predicted"/>
<keyword evidence="2" id="KW-1185">Reference proteome</keyword>
<reference evidence="1 2" key="1">
    <citation type="submission" date="2020-01" db="EMBL/GenBank/DDBJ databases">
        <authorList>
            <person name="Kim M."/>
        </authorList>
    </citation>
    <scope>NUCLEOTIDE SEQUENCE [LARGE SCALE GENOMIC DNA]</scope>
    <source>
        <strain evidence="1 2">BT10</strain>
    </source>
</reference>
<evidence type="ECO:0000313" key="1">
    <source>
        <dbReference type="EMBL" id="QHL87451.1"/>
    </source>
</evidence>
<dbReference type="InterPro" id="IPR036890">
    <property type="entry name" value="HATPase_C_sf"/>
</dbReference>
<protein>
    <submittedName>
        <fullName evidence="1">ATP-binding protein</fullName>
    </submittedName>
</protein>
<dbReference type="Proteomes" id="UP000464214">
    <property type="component" value="Chromosome"/>
</dbReference>
<accession>A0A6P1NZR9</accession>
<dbReference type="AlphaFoldDB" id="A0A6P1NZR9"/>
<dbReference type="RefSeq" id="WP_160690863.1">
    <property type="nucleotide sequence ID" value="NZ_CP047897.1"/>
</dbReference>
<evidence type="ECO:0000313" key="2">
    <source>
        <dbReference type="Proteomes" id="UP000464214"/>
    </source>
</evidence>
<name>A0A6P1NZR9_9BACT</name>
<dbReference type="KEGG" id="nib:GU926_08370"/>